<feature type="transmembrane region" description="Helical" evidence="1">
    <location>
        <begin position="63"/>
        <end position="82"/>
    </location>
</feature>
<keyword evidence="3" id="KW-1185">Reference proteome</keyword>
<dbReference type="HOGENOM" id="CLU_1633366_0_0_12"/>
<organism evidence="2 3">
    <name type="scientific">Leptonema illini DSM 21528</name>
    <dbReference type="NCBI Taxonomy" id="929563"/>
    <lineage>
        <taxon>Bacteria</taxon>
        <taxon>Pseudomonadati</taxon>
        <taxon>Spirochaetota</taxon>
        <taxon>Spirochaetia</taxon>
        <taxon>Leptospirales</taxon>
        <taxon>Leptospiraceae</taxon>
        <taxon>Leptonema</taxon>
    </lineage>
</organism>
<proteinExistence type="predicted"/>
<gene>
    <name evidence="2" type="ORF">Lepil_3053</name>
</gene>
<evidence type="ECO:0000256" key="1">
    <source>
        <dbReference type="SAM" id="Phobius"/>
    </source>
</evidence>
<dbReference type="AlphaFoldDB" id="H2CEV4"/>
<name>H2CEV4_9LEPT</name>
<keyword evidence="1" id="KW-1133">Transmembrane helix</keyword>
<reference evidence="2 3" key="1">
    <citation type="submission" date="2011-10" db="EMBL/GenBank/DDBJ databases">
        <title>The Improved High-Quality Draft genome of Leptonema illini DSM 21528.</title>
        <authorList>
            <consortium name="US DOE Joint Genome Institute (JGI-PGF)"/>
            <person name="Lucas S."/>
            <person name="Copeland A."/>
            <person name="Lapidus A."/>
            <person name="Glavina del Rio T."/>
            <person name="Dalin E."/>
            <person name="Tice H."/>
            <person name="Bruce D."/>
            <person name="Goodwin L."/>
            <person name="Pitluck S."/>
            <person name="Peters L."/>
            <person name="Mikhailova N."/>
            <person name="Held B."/>
            <person name="Kyrpides N."/>
            <person name="Mavromatis K."/>
            <person name="Ivanova N."/>
            <person name="Markowitz V."/>
            <person name="Cheng J.-F."/>
            <person name="Hugenholtz P."/>
            <person name="Woyke T."/>
            <person name="Wu D."/>
            <person name="Gronow S."/>
            <person name="Wellnitz S."/>
            <person name="Brambilla E.-M."/>
            <person name="Klenk H.-P."/>
            <person name="Eisen J.A."/>
        </authorList>
    </citation>
    <scope>NUCLEOTIDE SEQUENCE [LARGE SCALE GENOMIC DNA]</scope>
    <source>
        <strain evidence="2 3">DSM 21528</strain>
    </source>
</reference>
<accession>H2CEV4</accession>
<dbReference type="Proteomes" id="UP000005737">
    <property type="component" value="Unassembled WGS sequence"/>
</dbReference>
<keyword evidence="1" id="KW-0812">Transmembrane</keyword>
<protein>
    <submittedName>
        <fullName evidence="2">Uncharacterized protein</fullName>
    </submittedName>
</protein>
<dbReference type="RefSeq" id="WP_002773805.1">
    <property type="nucleotide sequence ID" value="NZ_JH597773.1"/>
</dbReference>
<feature type="transmembrane region" description="Helical" evidence="1">
    <location>
        <begin position="121"/>
        <end position="143"/>
    </location>
</feature>
<evidence type="ECO:0000313" key="2">
    <source>
        <dbReference type="EMBL" id="EHQ07718.1"/>
    </source>
</evidence>
<dbReference type="EMBL" id="JH597773">
    <property type="protein sequence ID" value="EHQ07718.1"/>
    <property type="molecule type" value="Genomic_DNA"/>
</dbReference>
<feature type="transmembrane region" description="Helical" evidence="1">
    <location>
        <begin position="94"/>
        <end position="115"/>
    </location>
</feature>
<keyword evidence="1" id="KW-0472">Membrane</keyword>
<dbReference type="STRING" id="183.GCA_002009735_01074"/>
<evidence type="ECO:0000313" key="3">
    <source>
        <dbReference type="Proteomes" id="UP000005737"/>
    </source>
</evidence>
<sequence>MKFFITGTIRSEKGPRAILTFTLLFFLVFLAMNVALLFAQTGLLPSQIAELHEPSTVMRLERTHVQLFLFTLVYVISASIFFQTRIGPGFKRFGLFAGALLTFFYIVSYPLLLTADALPVYLYSIATIAVHLWYALLIGYLLYDLYAPAGHLAPEHPVSGEH</sequence>